<dbReference type="InterPro" id="IPR017310">
    <property type="entry name" value="Pept_S8A_subtilisin_clostridia"/>
</dbReference>
<protein>
    <submittedName>
        <fullName evidence="8">Peptidase S8 and S53 subtilisin kexin sedolisin</fullName>
    </submittedName>
</protein>
<dbReference type="InterPro" id="IPR000209">
    <property type="entry name" value="Peptidase_S8/S53_dom"/>
</dbReference>
<evidence type="ECO:0000313" key="9">
    <source>
        <dbReference type="Proteomes" id="UP000002730"/>
    </source>
</evidence>
<dbReference type="CDD" id="cd07478">
    <property type="entry name" value="Peptidases_S8_CspA-like"/>
    <property type="match status" value="1"/>
</dbReference>
<evidence type="ECO:0000256" key="6">
    <source>
        <dbReference type="PROSITE-ProRule" id="PRU01240"/>
    </source>
</evidence>
<keyword evidence="9" id="KW-1185">Reference proteome</keyword>
<dbReference type="InterPro" id="IPR015500">
    <property type="entry name" value="Peptidase_S8_subtilisin-rel"/>
</dbReference>
<keyword evidence="2 6" id="KW-0645">Protease</keyword>
<dbReference type="PANTHER" id="PTHR43806">
    <property type="entry name" value="PEPTIDASE S8"/>
    <property type="match status" value="1"/>
</dbReference>
<dbReference type="InterPro" id="IPR036852">
    <property type="entry name" value="Peptidase_S8/S53_dom_sf"/>
</dbReference>
<organism evidence="8 9">
    <name type="scientific">Clostridium cellulovorans (strain ATCC 35296 / DSM 3052 / OCM 3 / 743B)</name>
    <dbReference type="NCBI Taxonomy" id="573061"/>
    <lineage>
        <taxon>Bacteria</taxon>
        <taxon>Bacillati</taxon>
        <taxon>Bacillota</taxon>
        <taxon>Clostridia</taxon>
        <taxon>Eubacteriales</taxon>
        <taxon>Clostridiaceae</taxon>
        <taxon>Clostridium</taxon>
    </lineage>
</organism>
<dbReference type="InterPro" id="IPR023827">
    <property type="entry name" value="Peptidase_S8_Asp-AS"/>
</dbReference>
<dbReference type="GO" id="GO:0006508">
    <property type="term" value="P:proteolysis"/>
    <property type="evidence" value="ECO:0007669"/>
    <property type="project" value="UniProtKB-KW"/>
</dbReference>
<dbReference type="PRINTS" id="PR00723">
    <property type="entry name" value="SUBTILISIN"/>
</dbReference>
<feature type="active site" description="Charge relay system" evidence="5 6">
    <location>
        <position position="112"/>
    </location>
</feature>
<keyword evidence="4 6" id="KW-0720">Serine protease</keyword>
<evidence type="ECO:0000313" key="8">
    <source>
        <dbReference type="EMBL" id="ADL51294.1"/>
    </source>
</evidence>
<sequence>MKRDMEKPEDLFYNTNYDHYVVKYQGDIVGEVSQYPNYWVTILNERLAIVSLLKNVEINVGEPYFKTIVYVRPADMFTLQEISPIEATQVGFLQLELPLNLTGKGVSVAIVDTGIDYLNEEFMTLGGETRIDLIWDQTIQQTQGQGSKISVPFGTVYTKEEIQRAIQTNREGGSPYEIVLTKDEIGHGTNMSTIIAATGKNPNFKGVAPESDIVVVKLIEDFSFEAQFDIKIPVYNITVIFAALEFLYRYALTTNKPIIIYFPLGSNLGNRKVNGLLEQYIEEISRNRGIAVVTGTGNQAAQGGHTSGQILTVGERRTMDIYVSPEQKNLWVEIWVDQPNIMSLDIVSPSGENTGIMNVLINTYGTYTFLFEKTSMKINYFIPEEITGDELIRIRFYDIKSGIWKLRLLGNYILDGKFNAWIPQSGIVIGGTSFSFSDPYGTYTTPSCIDFIVTAAAYNQSNNNIVNYSGMAFADSYVNKIDVAAGGVNAMVISPGNEVAVVNGTSVAAAVVAGAAILLLQWGIINGNYPNMYSQTIKTYLARGTIKRSGDIYPNPQWGYGILNILAIFQNII</sequence>
<dbReference type="Gene3D" id="3.40.50.200">
    <property type="entry name" value="Peptidase S8/S53 domain"/>
    <property type="match status" value="1"/>
</dbReference>
<evidence type="ECO:0000256" key="1">
    <source>
        <dbReference type="ARBA" id="ARBA00011073"/>
    </source>
</evidence>
<dbReference type="OrthoDB" id="2744137at2"/>
<evidence type="ECO:0000256" key="4">
    <source>
        <dbReference type="ARBA" id="ARBA00022825"/>
    </source>
</evidence>
<dbReference type="EMBL" id="CP002160">
    <property type="protein sequence ID" value="ADL51294.1"/>
    <property type="molecule type" value="Genomic_DNA"/>
</dbReference>
<dbReference type="KEGG" id="ccb:Clocel_1546"/>
<dbReference type="Proteomes" id="UP000002730">
    <property type="component" value="Chromosome"/>
</dbReference>
<evidence type="ECO:0000256" key="3">
    <source>
        <dbReference type="ARBA" id="ARBA00022801"/>
    </source>
</evidence>
<dbReference type="PIRSF" id="PIRSF037894">
    <property type="entry name" value="Subtilisin_rel_CspABC"/>
    <property type="match status" value="1"/>
</dbReference>
<dbReference type="RefSeq" id="WP_010077499.1">
    <property type="nucleotide sequence ID" value="NC_014393.1"/>
</dbReference>
<proteinExistence type="inferred from homology"/>
<dbReference type="PROSITE" id="PS00136">
    <property type="entry name" value="SUBTILASE_ASP"/>
    <property type="match status" value="1"/>
</dbReference>
<dbReference type="eggNOG" id="COG1404">
    <property type="taxonomic scope" value="Bacteria"/>
</dbReference>
<dbReference type="Gene3D" id="2.60.120.1290">
    <property type="match status" value="1"/>
</dbReference>
<keyword evidence="3 6" id="KW-0378">Hydrolase</keyword>
<feature type="active site" description="Charge relay system" evidence="5 6">
    <location>
        <position position="187"/>
    </location>
</feature>
<dbReference type="STRING" id="573061.Clocel_1546"/>
<reference evidence="8 9" key="1">
    <citation type="submission" date="2010-08" db="EMBL/GenBank/DDBJ databases">
        <title>Complete sequence of Clostridium cellulovorans 743B.</title>
        <authorList>
            <consortium name="US DOE Joint Genome Institute"/>
            <person name="Lucas S."/>
            <person name="Copeland A."/>
            <person name="Lapidus A."/>
            <person name="Cheng J.-F."/>
            <person name="Bruce D."/>
            <person name="Goodwin L."/>
            <person name="Pitluck S."/>
            <person name="Chertkov O."/>
            <person name="Detter J.C."/>
            <person name="Han C."/>
            <person name="Tapia R."/>
            <person name="Land M."/>
            <person name="Hauser L."/>
            <person name="Chang Y.-J."/>
            <person name="Jeffries C."/>
            <person name="Kyrpides N."/>
            <person name="Ivanova N."/>
            <person name="Mikhailova N."/>
            <person name="Hemme C.L."/>
            <person name="Woyke T."/>
        </authorList>
    </citation>
    <scope>NUCLEOTIDE SEQUENCE [LARGE SCALE GENOMIC DNA]</scope>
    <source>
        <strain evidence="9">ATCC 35296 / DSM 3052 / OCM 3 / 743B</strain>
    </source>
</reference>
<feature type="domain" description="Peptidase S8/S53" evidence="7">
    <location>
        <begin position="103"/>
        <end position="300"/>
    </location>
</feature>
<dbReference type="HOGENOM" id="CLU_025670_0_0_9"/>
<dbReference type="PROSITE" id="PS51892">
    <property type="entry name" value="SUBTILASE"/>
    <property type="match status" value="1"/>
</dbReference>
<dbReference type="PANTHER" id="PTHR43806:SF11">
    <property type="entry name" value="CEREVISIN-RELATED"/>
    <property type="match status" value="1"/>
</dbReference>
<name>D9SWT3_CLOC7</name>
<evidence type="ECO:0000256" key="2">
    <source>
        <dbReference type="ARBA" id="ARBA00022670"/>
    </source>
</evidence>
<evidence type="ECO:0000259" key="7">
    <source>
        <dbReference type="Pfam" id="PF00082"/>
    </source>
</evidence>
<accession>D9SWT3</accession>
<gene>
    <name evidence="8" type="ordered locus">Clocel_1546</name>
</gene>
<dbReference type="InterPro" id="IPR050131">
    <property type="entry name" value="Peptidase_S8_subtilisin-like"/>
</dbReference>
<dbReference type="Pfam" id="PF00082">
    <property type="entry name" value="Peptidase_S8"/>
    <property type="match status" value="2"/>
</dbReference>
<comment type="similarity">
    <text evidence="1 6">Belongs to the peptidase S8 family.</text>
</comment>
<dbReference type="InterPro" id="IPR034045">
    <property type="entry name" value="Pep_S8_CspA-like"/>
</dbReference>
<dbReference type="GO" id="GO:0004252">
    <property type="term" value="F:serine-type endopeptidase activity"/>
    <property type="evidence" value="ECO:0007669"/>
    <property type="project" value="UniProtKB-UniRule"/>
</dbReference>
<dbReference type="AlphaFoldDB" id="D9SWT3"/>
<dbReference type="SUPFAM" id="SSF52743">
    <property type="entry name" value="Subtilisin-like"/>
    <property type="match status" value="1"/>
</dbReference>
<feature type="active site" description="Charge relay system" evidence="5 6">
    <location>
        <position position="506"/>
    </location>
</feature>
<feature type="domain" description="Peptidase S8/S53" evidence="7">
    <location>
        <begin position="442"/>
        <end position="561"/>
    </location>
</feature>
<evidence type="ECO:0000256" key="5">
    <source>
        <dbReference type="PIRSR" id="PIRSR615500-1"/>
    </source>
</evidence>